<accession>A0A6J4LPB2</accession>
<sequence>ECGAVGRCSDQRLVGAECRGRTALRGGRQASPPVDGYARARSLGSAGRRRGGSAAASPTGSGTQPSHGRPPTL</sequence>
<feature type="compositionally biased region" description="Low complexity" evidence="1">
    <location>
        <begin position="39"/>
        <end position="62"/>
    </location>
</feature>
<dbReference type="AlphaFoldDB" id="A0A6J4LPB2"/>
<proteinExistence type="predicted"/>
<name>A0A6J4LPB2_9ACTN</name>
<reference evidence="2" key="1">
    <citation type="submission" date="2020-02" db="EMBL/GenBank/DDBJ databases">
        <authorList>
            <person name="Meier V. D."/>
        </authorList>
    </citation>
    <scope>NUCLEOTIDE SEQUENCE</scope>
    <source>
        <strain evidence="2">AVDCRST_MAG29</strain>
    </source>
</reference>
<feature type="non-terminal residue" evidence="2">
    <location>
        <position position="73"/>
    </location>
</feature>
<evidence type="ECO:0000256" key="1">
    <source>
        <dbReference type="SAM" id="MobiDB-lite"/>
    </source>
</evidence>
<protein>
    <submittedName>
        <fullName evidence="2">Uncharacterized protein</fullName>
    </submittedName>
</protein>
<feature type="non-terminal residue" evidence="2">
    <location>
        <position position="1"/>
    </location>
</feature>
<evidence type="ECO:0000313" key="2">
    <source>
        <dbReference type="EMBL" id="CAA9338980.1"/>
    </source>
</evidence>
<gene>
    <name evidence="2" type="ORF">AVDCRST_MAG29-1516</name>
</gene>
<organism evidence="2">
    <name type="scientific">uncultured Nocardioidaceae bacterium</name>
    <dbReference type="NCBI Taxonomy" id="253824"/>
    <lineage>
        <taxon>Bacteria</taxon>
        <taxon>Bacillati</taxon>
        <taxon>Actinomycetota</taxon>
        <taxon>Actinomycetes</taxon>
        <taxon>Propionibacteriales</taxon>
        <taxon>Nocardioidaceae</taxon>
        <taxon>environmental samples</taxon>
    </lineage>
</organism>
<feature type="region of interest" description="Disordered" evidence="1">
    <location>
        <begin position="23"/>
        <end position="73"/>
    </location>
</feature>
<dbReference type="EMBL" id="CADCUG010000093">
    <property type="protein sequence ID" value="CAA9338980.1"/>
    <property type="molecule type" value="Genomic_DNA"/>
</dbReference>